<reference evidence="2" key="1">
    <citation type="journal article" date="2019" name="Int. J. Syst. Evol. Microbiol.">
        <title>The Global Catalogue of Microorganisms (GCM) 10K type strain sequencing project: providing services to taxonomists for standard genome sequencing and annotation.</title>
        <authorList>
            <consortium name="The Broad Institute Genomics Platform"/>
            <consortium name="The Broad Institute Genome Sequencing Center for Infectious Disease"/>
            <person name="Wu L."/>
            <person name="Ma J."/>
        </authorList>
    </citation>
    <scope>NUCLEOTIDE SEQUENCE [LARGE SCALE GENOMIC DNA]</scope>
    <source>
        <strain evidence="2">CCUG 46385</strain>
    </source>
</reference>
<keyword evidence="2" id="KW-1185">Reference proteome</keyword>
<evidence type="ECO:0000313" key="1">
    <source>
        <dbReference type="EMBL" id="MFC4805598.1"/>
    </source>
</evidence>
<protein>
    <submittedName>
        <fullName evidence="1">Uncharacterized protein</fullName>
    </submittedName>
</protein>
<accession>A0ABV9QNR0</accession>
<dbReference type="EMBL" id="JBHSHL010000052">
    <property type="protein sequence ID" value="MFC4805598.1"/>
    <property type="molecule type" value="Genomic_DNA"/>
</dbReference>
<name>A0ABV9QNR0_9FIRM</name>
<proteinExistence type="predicted"/>
<sequence>MLGQKCANCGYKMNFTESVVTNILKILGDVFESSPSKAVGMNTVSNANKLKCPKCGEYGRWIREDEE</sequence>
<organism evidence="1 2">
    <name type="scientific">Filifactor villosus</name>
    <dbReference type="NCBI Taxonomy" id="29374"/>
    <lineage>
        <taxon>Bacteria</taxon>
        <taxon>Bacillati</taxon>
        <taxon>Bacillota</taxon>
        <taxon>Clostridia</taxon>
        <taxon>Peptostreptococcales</taxon>
        <taxon>Filifactoraceae</taxon>
        <taxon>Filifactor</taxon>
    </lineage>
</organism>
<dbReference type="Proteomes" id="UP001595916">
    <property type="component" value="Unassembled WGS sequence"/>
</dbReference>
<gene>
    <name evidence="1" type="ORF">ACFO4R_11010</name>
</gene>
<dbReference type="RefSeq" id="WP_379789194.1">
    <property type="nucleotide sequence ID" value="NZ_JBHSHL010000052.1"/>
</dbReference>
<comment type="caution">
    <text evidence="1">The sequence shown here is derived from an EMBL/GenBank/DDBJ whole genome shotgun (WGS) entry which is preliminary data.</text>
</comment>
<evidence type="ECO:0000313" key="2">
    <source>
        <dbReference type="Proteomes" id="UP001595916"/>
    </source>
</evidence>